<dbReference type="InterPro" id="IPR003864">
    <property type="entry name" value="CSC1/OSCA1-like_7TM"/>
</dbReference>
<protein>
    <submittedName>
        <fullName evidence="11">Calcium permeable stress-gated cation channel 1</fullName>
    </submittedName>
</protein>
<comment type="similarity">
    <text evidence="2">Belongs to the CSC1 (TC 1.A.17) family.</text>
</comment>
<feature type="transmembrane region" description="Helical" evidence="7">
    <location>
        <begin position="649"/>
        <end position="666"/>
    </location>
</feature>
<feature type="transmembrane region" description="Helical" evidence="7">
    <location>
        <begin position="713"/>
        <end position="734"/>
    </location>
</feature>
<dbReference type="InterPro" id="IPR045122">
    <property type="entry name" value="Csc1-like"/>
</dbReference>
<keyword evidence="4 7" id="KW-0812">Transmembrane</keyword>
<dbReference type="Pfam" id="PF13967">
    <property type="entry name" value="RSN1_TM"/>
    <property type="match status" value="1"/>
</dbReference>
<evidence type="ECO:0000256" key="5">
    <source>
        <dbReference type="ARBA" id="ARBA00022989"/>
    </source>
</evidence>
<dbReference type="OrthoDB" id="1689567at2759"/>
<feature type="transmembrane region" description="Helical" evidence="7">
    <location>
        <begin position="181"/>
        <end position="200"/>
    </location>
</feature>
<name>A0A420H9R1_9PEZI</name>
<feature type="transmembrane region" description="Helical" evidence="7">
    <location>
        <begin position="486"/>
        <end position="506"/>
    </location>
</feature>
<dbReference type="GO" id="GO:0005886">
    <property type="term" value="C:plasma membrane"/>
    <property type="evidence" value="ECO:0007669"/>
    <property type="project" value="TreeGrafter"/>
</dbReference>
<keyword evidence="5 7" id="KW-1133">Transmembrane helix</keyword>
<evidence type="ECO:0000256" key="7">
    <source>
        <dbReference type="SAM" id="Phobius"/>
    </source>
</evidence>
<gene>
    <name evidence="11" type="ORF">GcC1_214034</name>
</gene>
<dbReference type="PANTHER" id="PTHR13018:SF5">
    <property type="entry name" value="RE44586P"/>
    <property type="match status" value="1"/>
</dbReference>
<comment type="subcellular location">
    <subcellularLocation>
        <location evidence="1">Membrane</location>
        <topology evidence="1">Multi-pass membrane protein</topology>
    </subcellularLocation>
</comment>
<feature type="transmembrane region" description="Helical" evidence="7">
    <location>
        <begin position="687"/>
        <end position="707"/>
    </location>
</feature>
<proteinExistence type="inferred from homology"/>
<feature type="transmembrane region" description="Helical" evidence="7">
    <location>
        <begin position="625"/>
        <end position="643"/>
    </location>
</feature>
<evidence type="ECO:0000256" key="6">
    <source>
        <dbReference type="ARBA" id="ARBA00023136"/>
    </source>
</evidence>
<dbReference type="EMBL" id="MCBR01021405">
    <property type="protein sequence ID" value="RKF54162.1"/>
    <property type="molecule type" value="Genomic_DNA"/>
</dbReference>
<sequence>MTHKFYINECGHYDPFDPHTGQEQIYVQLTLSLALGLSALFGFCFLRPRWKSLYAARKRNCVHASTLPELPDTFFGWIPALHSVTEEQILGAAGLDAYVFLAFFKMSIKLFGTIFLIAVLVLAPINNHFDWLPTFGNPTDNREISDLVSLQSTGIQNETVSTLISAAGNNKNRSGPDPTYLWVYLIFTYIFTGLAIFFMISQTKSIIEIRQKYLGRQSTVTDRTFKLSGVPPELRSETKLKKLVESLCIGEVESVNLVRNWKKLDRLMDQRNSILRSLEEFWAMYQKKLKLRSVPNNEDRFVYRQYSIQDPQGERDTLLDPDHNDFAVDDLRPKTKVYHGIFWHRSRNVDAISYYEEKLLSLDEKILAARKKEYPSTPMAFITMDSTTASQIAVQALLAPLPTYLFANLAPAPSDIVWHNTYLPRHIRMMKAWAITAFIVILTIFWVVPVAAVAGLLDLCYIRSILPSLAEILSSHEILKSLTQTGLPTLVVSLLNIAVPFVYDLLSNYQGMISQGDVELSLISKNFFFTFFNVFLTFTVAGTATKFWSTLQDSLKDTTFLAFKLAGSVQQLAVFYTNFILLQGIGLTPFRLLEFGSVSLYPILLLRSKSPRDDWELNKPPVFKYGFFLPSAILVYILCIVYSILPAGYMVLFFGIIYFINSYYTYKYQLLYAMDHPQHATGGAWPMICYRILLGLGVFQIVMAGIIALKNQIYAAGLVVPLIPFTIWYSYYFARTYHPLMKFIALGSIRGKECIDLGSSGEGNEIYNSIDDRHGGSKTIDEDREEGLLFVNPNFTMPYVNYGYITHSILLIHDRLKQPWIEDSSGLSREPSRFDSGDFPVSNSIQENNFSGSLSLGVTYD</sequence>
<feature type="transmembrane region" description="Helical" evidence="7">
    <location>
        <begin position="108"/>
        <end position="125"/>
    </location>
</feature>
<dbReference type="PANTHER" id="PTHR13018">
    <property type="entry name" value="PROBABLE MEMBRANE PROTEIN DUF221-RELATED"/>
    <property type="match status" value="1"/>
</dbReference>
<feature type="transmembrane region" description="Helical" evidence="7">
    <location>
        <begin position="527"/>
        <end position="548"/>
    </location>
</feature>
<keyword evidence="6 7" id="KW-0472">Membrane</keyword>
<organism evidence="11 12">
    <name type="scientific">Golovinomyces cichoracearum</name>
    <dbReference type="NCBI Taxonomy" id="62708"/>
    <lineage>
        <taxon>Eukaryota</taxon>
        <taxon>Fungi</taxon>
        <taxon>Dikarya</taxon>
        <taxon>Ascomycota</taxon>
        <taxon>Pezizomycotina</taxon>
        <taxon>Leotiomycetes</taxon>
        <taxon>Erysiphales</taxon>
        <taxon>Erysiphaceae</taxon>
        <taxon>Golovinomyces</taxon>
    </lineage>
</organism>
<feature type="transmembrane region" description="Helical" evidence="7">
    <location>
        <begin position="433"/>
        <end position="466"/>
    </location>
</feature>
<feature type="transmembrane region" description="Helical" evidence="7">
    <location>
        <begin position="25"/>
        <end position="46"/>
    </location>
</feature>
<dbReference type="GO" id="GO:0005227">
    <property type="term" value="F:calcium-activated cation channel activity"/>
    <property type="evidence" value="ECO:0007669"/>
    <property type="project" value="InterPro"/>
</dbReference>
<dbReference type="Pfam" id="PF14703">
    <property type="entry name" value="PHM7_cyt"/>
    <property type="match status" value="1"/>
</dbReference>
<evidence type="ECO:0000259" key="10">
    <source>
        <dbReference type="Pfam" id="PF14703"/>
    </source>
</evidence>
<keyword evidence="3" id="KW-0813">Transport</keyword>
<evidence type="ECO:0000313" key="11">
    <source>
        <dbReference type="EMBL" id="RKF54162.1"/>
    </source>
</evidence>
<feature type="domain" description="CSC1/OSCA1-like 7TM region" evidence="8">
    <location>
        <begin position="432"/>
        <end position="706"/>
    </location>
</feature>
<dbReference type="InterPro" id="IPR027815">
    <property type="entry name" value="CSC1/OSCA1-like_cyt"/>
</dbReference>
<feature type="domain" description="CSC1/OSCA1-like cytosolic" evidence="10">
    <location>
        <begin position="222"/>
        <end position="420"/>
    </location>
</feature>
<dbReference type="InterPro" id="IPR032880">
    <property type="entry name" value="CSC1/OSCA1-like_N"/>
</dbReference>
<evidence type="ECO:0000259" key="9">
    <source>
        <dbReference type="Pfam" id="PF13967"/>
    </source>
</evidence>
<accession>A0A420H9R1</accession>
<dbReference type="AlphaFoldDB" id="A0A420H9R1"/>
<evidence type="ECO:0000256" key="1">
    <source>
        <dbReference type="ARBA" id="ARBA00004141"/>
    </source>
</evidence>
<evidence type="ECO:0000259" key="8">
    <source>
        <dbReference type="Pfam" id="PF02714"/>
    </source>
</evidence>
<dbReference type="Proteomes" id="UP000285405">
    <property type="component" value="Unassembled WGS sequence"/>
</dbReference>
<feature type="domain" description="CSC1/OSCA1-like N-terminal transmembrane" evidence="9">
    <location>
        <begin position="25"/>
        <end position="200"/>
    </location>
</feature>
<evidence type="ECO:0000256" key="2">
    <source>
        <dbReference type="ARBA" id="ARBA00007779"/>
    </source>
</evidence>
<evidence type="ECO:0000256" key="3">
    <source>
        <dbReference type="ARBA" id="ARBA00022448"/>
    </source>
</evidence>
<comment type="caution">
    <text evidence="11">The sequence shown here is derived from an EMBL/GenBank/DDBJ whole genome shotgun (WGS) entry which is preliminary data.</text>
</comment>
<evidence type="ECO:0000313" key="12">
    <source>
        <dbReference type="Proteomes" id="UP000285405"/>
    </source>
</evidence>
<reference evidence="11 12" key="1">
    <citation type="journal article" date="2018" name="BMC Genomics">
        <title>Comparative genome analyses reveal sequence features reflecting distinct modes of host-adaptation between dicot and monocot powdery mildew.</title>
        <authorList>
            <person name="Wu Y."/>
            <person name="Ma X."/>
            <person name="Pan Z."/>
            <person name="Kale S.D."/>
            <person name="Song Y."/>
            <person name="King H."/>
            <person name="Zhang Q."/>
            <person name="Presley C."/>
            <person name="Deng X."/>
            <person name="Wei C.I."/>
            <person name="Xiao S."/>
        </authorList>
    </citation>
    <scope>NUCLEOTIDE SEQUENCE [LARGE SCALE GENOMIC DNA]</scope>
    <source>
        <strain evidence="11">UCSC1</strain>
    </source>
</reference>
<dbReference type="Pfam" id="PF02714">
    <property type="entry name" value="RSN1_7TM"/>
    <property type="match status" value="1"/>
</dbReference>
<evidence type="ECO:0000256" key="4">
    <source>
        <dbReference type="ARBA" id="ARBA00022692"/>
    </source>
</evidence>